<evidence type="ECO:0000313" key="2">
    <source>
        <dbReference type="Proteomes" id="UP001049200"/>
    </source>
</evidence>
<proteinExistence type="predicted"/>
<reference evidence="1" key="1">
    <citation type="submission" date="2021-06" db="EMBL/GenBank/DDBJ databases">
        <title>Updating the genus Pseudomonas: Description of 43 new species and partition of the Pseudomonas putida group.</title>
        <authorList>
            <person name="Girard L."/>
            <person name="Lood C."/>
            <person name="Vandamme P."/>
            <person name="Rokni-Zadeh H."/>
            <person name="Van Noort V."/>
            <person name="Hofte M."/>
            <person name="Lavigne R."/>
            <person name="De Mot R."/>
        </authorList>
    </citation>
    <scope>NUCLEOTIDE SEQUENCE</scope>
    <source>
        <strain evidence="1">SWRI74</strain>
    </source>
</reference>
<sequence>MQALSIAPPAAPAGVVLSERQRYRLDTVNMIIKSLAASGLRTFGRGDAVASLEPKRLGGFYFSPPSAEARAVDLESPVVGRARLLPGFNGTYAEQRLVRCLAAYVSEGRSVPAATLAQALLADGSQLMEEFRFTKAFAKPIEINGKAGPKS</sequence>
<dbReference type="RefSeq" id="WP_217873566.1">
    <property type="nucleotide sequence ID" value="NZ_JAHSTU010000014.1"/>
</dbReference>
<name>A0ABS6R005_9PSED</name>
<accession>A0ABS6R005</accession>
<evidence type="ECO:0000313" key="1">
    <source>
        <dbReference type="EMBL" id="MBV4524365.1"/>
    </source>
</evidence>
<keyword evidence="2" id="KW-1185">Reference proteome</keyword>
<dbReference type="EMBL" id="JAHSTU010000014">
    <property type="protein sequence ID" value="MBV4524365.1"/>
    <property type="molecule type" value="Genomic_DNA"/>
</dbReference>
<organism evidence="1 2">
    <name type="scientific">Pseudomonas azerbaijanoccidentalis</name>
    <dbReference type="NCBI Taxonomy" id="2842347"/>
    <lineage>
        <taxon>Bacteria</taxon>
        <taxon>Pseudomonadati</taxon>
        <taxon>Pseudomonadota</taxon>
        <taxon>Gammaproteobacteria</taxon>
        <taxon>Pseudomonadales</taxon>
        <taxon>Pseudomonadaceae</taxon>
        <taxon>Pseudomonas</taxon>
    </lineage>
</organism>
<protein>
    <submittedName>
        <fullName evidence="1">Uncharacterized protein</fullName>
    </submittedName>
</protein>
<dbReference type="Proteomes" id="UP001049200">
    <property type="component" value="Unassembled WGS sequence"/>
</dbReference>
<comment type="caution">
    <text evidence="1">The sequence shown here is derived from an EMBL/GenBank/DDBJ whole genome shotgun (WGS) entry which is preliminary data.</text>
</comment>
<gene>
    <name evidence="1" type="ORF">KVG88_30285</name>
</gene>